<keyword evidence="3" id="KW-1185">Reference proteome</keyword>
<accession>A0A0C9SZT5</accession>
<dbReference type="AlphaFoldDB" id="A0A0C9SZT5"/>
<feature type="compositionally biased region" description="Basic and acidic residues" evidence="1">
    <location>
        <begin position="288"/>
        <end position="302"/>
    </location>
</feature>
<reference evidence="3" key="2">
    <citation type="submission" date="2015-01" db="EMBL/GenBank/DDBJ databases">
        <title>Evolutionary Origins and Diversification of the Mycorrhizal Mutualists.</title>
        <authorList>
            <consortium name="DOE Joint Genome Institute"/>
            <consortium name="Mycorrhizal Genomics Consortium"/>
            <person name="Kohler A."/>
            <person name="Kuo A."/>
            <person name="Nagy L.G."/>
            <person name="Floudas D."/>
            <person name="Copeland A."/>
            <person name="Barry K.W."/>
            <person name="Cichocki N."/>
            <person name="Veneault-Fourrey C."/>
            <person name="LaButti K."/>
            <person name="Lindquist E.A."/>
            <person name="Lipzen A."/>
            <person name="Lundell T."/>
            <person name="Morin E."/>
            <person name="Murat C."/>
            <person name="Riley R."/>
            <person name="Ohm R."/>
            <person name="Sun H."/>
            <person name="Tunlid A."/>
            <person name="Henrissat B."/>
            <person name="Grigoriev I.V."/>
            <person name="Hibbett D.S."/>
            <person name="Martin F."/>
        </authorList>
    </citation>
    <scope>NUCLEOTIDE SEQUENCE [LARGE SCALE GENOMIC DNA]</scope>
    <source>
        <strain evidence="3">ATCC 200175</strain>
    </source>
</reference>
<evidence type="ECO:0000256" key="1">
    <source>
        <dbReference type="SAM" id="MobiDB-lite"/>
    </source>
</evidence>
<feature type="region of interest" description="Disordered" evidence="1">
    <location>
        <begin position="130"/>
        <end position="330"/>
    </location>
</feature>
<feature type="compositionally biased region" description="Basic and acidic residues" evidence="1">
    <location>
        <begin position="268"/>
        <end position="277"/>
    </location>
</feature>
<protein>
    <submittedName>
        <fullName evidence="2">Uncharacterized protein</fullName>
    </submittedName>
</protein>
<sequence length="425" mass="46936">MAHGCVDWTTTPPTRKTPLLILSWGSDSVYTIVPAEFKTLEEVAREEFGFGNVEIEFSSSCVNLCNGIPARISESVWEHISPYIGCISVAVRGPSSRGQSATERLAENRQAVPEQMKAALPPANAEAKLVTQENNEDDHDGNPPEHGHDDSQSIPIKETVTEEEDSSGDHGDGGTTAPEYDSHEEPEEAWEEEVSAVPLPKLRRRHRVVSEDEDEGEGFEKPPEALLKLKVEKPIQDHASDTEKQPSRIKSPTPPLASPPKPPQPLSREIKKERDPVDYSQSSGPPRPETKPIKQEKRDSESRTPIYERNSQPTHTQSQSQSQTETQGDLGDHHRLMIRVAHRASKQESKFTAKSSTKVAKLIAGACKSFGLDATWATLYLIVAMEDEDGVVENLFPCDKRDTMVRAGAEQDAESKFLLKIAGDP</sequence>
<feature type="compositionally biased region" description="Basic and acidic residues" evidence="1">
    <location>
        <begin position="218"/>
        <end position="246"/>
    </location>
</feature>
<dbReference type="OrthoDB" id="3262817at2759"/>
<dbReference type="Proteomes" id="UP000053647">
    <property type="component" value="Unassembled WGS sequence"/>
</dbReference>
<proteinExistence type="predicted"/>
<evidence type="ECO:0000313" key="3">
    <source>
        <dbReference type="Proteomes" id="UP000053647"/>
    </source>
</evidence>
<dbReference type="EMBL" id="KN819336">
    <property type="protein sequence ID" value="KIJ15644.1"/>
    <property type="molecule type" value="Genomic_DNA"/>
</dbReference>
<evidence type="ECO:0000313" key="2">
    <source>
        <dbReference type="EMBL" id="KIJ15644.1"/>
    </source>
</evidence>
<feature type="compositionally biased region" description="Acidic residues" evidence="1">
    <location>
        <begin position="182"/>
        <end position="194"/>
    </location>
</feature>
<feature type="compositionally biased region" description="Basic and acidic residues" evidence="1">
    <location>
        <begin position="140"/>
        <end position="151"/>
    </location>
</feature>
<feature type="compositionally biased region" description="Pro residues" evidence="1">
    <location>
        <begin position="252"/>
        <end position="265"/>
    </location>
</feature>
<name>A0A0C9SZT5_PAXIN</name>
<gene>
    <name evidence="2" type="ORF">PAXINDRAFT_99496</name>
</gene>
<feature type="compositionally biased region" description="Low complexity" evidence="1">
    <location>
        <begin position="311"/>
        <end position="327"/>
    </location>
</feature>
<organism evidence="2 3">
    <name type="scientific">Paxillus involutus ATCC 200175</name>
    <dbReference type="NCBI Taxonomy" id="664439"/>
    <lineage>
        <taxon>Eukaryota</taxon>
        <taxon>Fungi</taxon>
        <taxon>Dikarya</taxon>
        <taxon>Basidiomycota</taxon>
        <taxon>Agaricomycotina</taxon>
        <taxon>Agaricomycetes</taxon>
        <taxon>Agaricomycetidae</taxon>
        <taxon>Boletales</taxon>
        <taxon>Paxilineae</taxon>
        <taxon>Paxillaceae</taxon>
        <taxon>Paxillus</taxon>
    </lineage>
</organism>
<reference evidence="2 3" key="1">
    <citation type="submission" date="2014-06" db="EMBL/GenBank/DDBJ databases">
        <authorList>
            <consortium name="DOE Joint Genome Institute"/>
            <person name="Kuo A."/>
            <person name="Kohler A."/>
            <person name="Nagy L.G."/>
            <person name="Floudas D."/>
            <person name="Copeland A."/>
            <person name="Barry K.W."/>
            <person name="Cichocki N."/>
            <person name="Veneault-Fourrey C."/>
            <person name="LaButti K."/>
            <person name="Lindquist E.A."/>
            <person name="Lipzen A."/>
            <person name="Lundell T."/>
            <person name="Morin E."/>
            <person name="Murat C."/>
            <person name="Sun H."/>
            <person name="Tunlid A."/>
            <person name="Henrissat B."/>
            <person name="Grigoriev I.V."/>
            <person name="Hibbett D.S."/>
            <person name="Martin F."/>
            <person name="Nordberg H.P."/>
            <person name="Cantor M.N."/>
            <person name="Hua S.X."/>
        </authorList>
    </citation>
    <scope>NUCLEOTIDE SEQUENCE [LARGE SCALE GENOMIC DNA]</scope>
    <source>
        <strain evidence="2 3">ATCC 200175</strain>
    </source>
</reference>
<dbReference type="HOGENOM" id="CLU_645739_0_0_1"/>